<comment type="caution">
    <text evidence="11">The sequence shown here is derived from an EMBL/GenBank/DDBJ whole genome shotgun (WGS) entry which is preliminary data.</text>
</comment>
<protein>
    <recommendedName>
        <fullName evidence="8">L-ornithine N(alpha)-acyltransferase</fullName>
        <ecNumber evidence="7">2.3.2.30</ecNumber>
    </recommendedName>
</protein>
<evidence type="ECO:0000256" key="9">
    <source>
        <dbReference type="ARBA" id="ARBA00045724"/>
    </source>
</evidence>
<dbReference type="InterPro" id="IPR052351">
    <property type="entry name" value="Ornithine_N-alpha-AT"/>
</dbReference>
<evidence type="ECO:0000313" key="12">
    <source>
        <dbReference type="Proteomes" id="UP000325788"/>
    </source>
</evidence>
<comment type="pathway">
    <text evidence="1">Lipid metabolism.</text>
</comment>
<evidence type="ECO:0000256" key="5">
    <source>
        <dbReference type="ARBA" id="ARBA00023315"/>
    </source>
</evidence>
<evidence type="ECO:0000256" key="1">
    <source>
        <dbReference type="ARBA" id="ARBA00005189"/>
    </source>
</evidence>
<dbReference type="PANTHER" id="PTHR37323:SF1">
    <property type="entry name" value="L-ORNITHINE N(ALPHA)-ACYLTRANSFERASE"/>
    <property type="match status" value="1"/>
</dbReference>
<dbReference type="PANTHER" id="PTHR37323">
    <property type="entry name" value="GCN5-RELATED N-ACETYLTRANSFERASE"/>
    <property type="match status" value="1"/>
</dbReference>
<dbReference type="InterPro" id="IPR016181">
    <property type="entry name" value="Acyl_CoA_acyltransferase"/>
</dbReference>
<dbReference type="RefSeq" id="WP_151505325.1">
    <property type="nucleotide sequence ID" value="NZ_VXLD01000016.1"/>
</dbReference>
<keyword evidence="2" id="KW-0444">Lipid biosynthesis</keyword>
<dbReference type="EC" id="2.3.2.30" evidence="7"/>
<sequence length="260" mass="30972">MFEKLNLYRQNFTLPLQKKATKQTHQYHFEWVEDLKQLHEVQKFRAAQFSQQFGIQFDQDIDQDLYDFGCEHAVLRDKYSNEIVAYTRLKLLQGEDLAQSYSTQEFKIIDELGHLSNIVEIGRTCVHHRYRSSRALSILWLNLVPKVLWEMRAKYLIGCVSIRLQGNQARAYYTHQYLKQLSPEQTCAIQPQVAYEPTYPEYSFAQDEKIPKLFDVYLKMHAKLSQQAFYDREFNCLDYFVLLEVNKMAKSFVLKKPIQR</sequence>
<dbReference type="Gene3D" id="3.40.630.30">
    <property type="match status" value="1"/>
</dbReference>
<dbReference type="EMBL" id="VXLD01000016">
    <property type="protein sequence ID" value="KAB1852001.1"/>
    <property type="molecule type" value="Genomic_DNA"/>
</dbReference>
<dbReference type="SUPFAM" id="SSF55729">
    <property type="entry name" value="Acyl-CoA N-acyltransferases (Nat)"/>
    <property type="match status" value="1"/>
</dbReference>
<evidence type="ECO:0000256" key="3">
    <source>
        <dbReference type="ARBA" id="ARBA00022679"/>
    </source>
</evidence>
<evidence type="ECO:0000256" key="8">
    <source>
        <dbReference type="ARBA" id="ARBA00039866"/>
    </source>
</evidence>
<dbReference type="Proteomes" id="UP000325788">
    <property type="component" value="Unassembled WGS sequence"/>
</dbReference>
<name>A0A5N4W209_9GAMM</name>
<evidence type="ECO:0000256" key="2">
    <source>
        <dbReference type="ARBA" id="ARBA00022516"/>
    </source>
</evidence>
<keyword evidence="4" id="KW-0443">Lipid metabolism</keyword>
<comment type="catalytic activity">
    <reaction evidence="10">
        <text>a (3R)-hydroxyacyl-[ACP] + L-ornithine = a lyso-ornithine lipid + holo-[ACP] + H(+)</text>
        <dbReference type="Rhea" id="RHEA:20633"/>
        <dbReference type="Rhea" id="RHEA-COMP:9685"/>
        <dbReference type="Rhea" id="RHEA-COMP:9945"/>
        <dbReference type="ChEBI" id="CHEBI:15378"/>
        <dbReference type="ChEBI" id="CHEBI:46911"/>
        <dbReference type="ChEBI" id="CHEBI:64479"/>
        <dbReference type="ChEBI" id="CHEBI:78827"/>
        <dbReference type="ChEBI" id="CHEBI:138482"/>
        <dbReference type="EC" id="2.3.2.30"/>
    </reaction>
    <physiologicalReaction direction="left-to-right" evidence="10">
        <dbReference type="Rhea" id="RHEA:20634"/>
    </physiologicalReaction>
</comment>
<keyword evidence="3 11" id="KW-0808">Transferase</keyword>
<evidence type="ECO:0000256" key="4">
    <source>
        <dbReference type="ARBA" id="ARBA00023098"/>
    </source>
</evidence>
<evidence type="ECO:0000256" key="7">
    <source>
        <dbReference type="ARBA" id="ARBA00039058"/>
    </source>
</evidence>
<dbReference type="GO" id="GO:0043810">
    <property type="term" value="F:ornithine-acyl [acyl carrier protein] N-acyltransferase activity"/>
    <property type="evidence" value="ECO:0007669"/>
    <property type="project" value="UniProtKB-EC"/>
</dbReference>
<proteinExistence type="inferred from homology"/>
<keyword evidence="5" id="KW-0012">Acyltransferase</keyword>
<evidence type="ECO:0000256" key="6">
    <source>
        <dbReference type="ARBA" id="ARBA00038095"/>
    </source>
</evidence>
<comment type="function">
    <text evidence="9">Catalyzes the first step in the biosynthesis of ornithine lipids, which are phosphorus-free membrane lipids. Catalyzes the 3-hydroxyacyl-acyl carrier protein-dependent acylation of ornithine to form lyso-ornithine lipid (LOL).</text>
</comment>
<gene>
    <name evidence="11" type="ORF">F4W09_15555</name>
</gene>
<comment type="similarity">
    <text evidence="6">Belongs to the acetyltransferase family. OlsB subfamily.</text>
</comment>
<organism evidence="11 12">
    <name type="scientific">Acinetobacter tandoii</name>
    <dbReference type="NCBI Taxonomy" id="202954"/>
    <lineage>
        <taxon>Bacteria</taxon>
        <taxon>Pseudomonadati</taxon>
        <taxon>Pseudomonadota</taxon>
        <taxon>Gammaproteobacteria</taxon>
        <taxon>Moraxellales</taxon>
        <taxon>Moraxellaceae</taxon>
        <taxon>Acinetobacter</taxon>
    </lineage>
</organism>
<reference evidence="11 12" key="1">
    <citation type="submission" date="2019-09" db="EMBL/GenBank/DDBJ databases">
        <title>Draft genome sequence of Acinetobacter tandoii W4-4-4 isolated from environmental water sample.</title>
        <authorList>
            <person name="Wee S.K."/>
            <person name="Yan B."/>
            <person name="Mustaffa S.B."/>
            <person name="Yap E.P.H."/>
        </authorList>
    </citation>
    <scope>NUCLEOTIDE SEQUENCE [LARGE SCALE GENOMIC DNA]</scope>
    <source>
        <strain evidence="11 12">W4-4-4</strain>
    </source>
</reference>
<evidence type="ECO:0000256" key="10">
    <source>
        <dbReference type="ARBA" id="ARBA00047785"/>
    </source>
</evidence>
<dbReference type="AlphaFoldDB" id="A0A5N4W209"/>
<accession>A0A5N4W209</accession>
<evidence type="ECO:0000313" key="11">
    <source>
        <dbReference type="EMBL" id="KAB1852001.1"/>
    </source>
</evidence>
<dbReference type="GO" id="GO:0006629">
    <property type="term" value="P:lipid metabolic process"/>
    <property type="evidence" value="ECO:0007669"/>
    <property type="project" value="UniProtKB-KW"/>
</dbReference>
<dbReference type="Pfam" id="PF13444">
    <property type="entry name" value="Acetyltransf_5"/>
    <property type="match status" value="1"/>
</dbReference>